<dbReference type="AlphaFoldDB" id="A0A427TT57"/>
<sequence length="113" mass="13529">MDIRELIISDIRKLLWFVFDSEILTLEKKEDLNIDLSEIENIDNLEIDELFSLRDKLLELTKEHSMDQISNRYYMASVESHKLLSLFLKVFIFLLISFIIMLVYLHHNDIILV</sequence>
<name>A0A427TT57_9VIBR</name>
<comment type="caution">
    <text evidence="2">The sequence shown here is derived from an EMBL/GenBank/DDBJ whole genome shotgun (WGS) entry which is preliminary data.</text>
</comment>
<keyword evidence="1" id="KW-0812">Transmembrane</keyword>
<organism evidence="2 3">
    <name type="scientific">Vibrio pectenicida</name>
    <dbReference type="NCBI Taxonomy" id="62763"/>
    <lineage>
        <taxon>Bacteria</taxon>
        <taxon>Pseudomonadati</taxon>
        <taxon>Pseudomonadota</taxon>
        <taxon>Gammaproteobacteria</taxon>
        <taxon>Vibrionales</taxon>
        <taxon>Vibrionaceae</taxon>
        <taxon>Vibrio</taxon>
    </lineage>
</organism>
<protein>
    <submittedName>
        <fullName evidence="2">Uncharacterized protein</fullName>
    </submittedName>
</protein>
<dbReference type="EMBL" id="RSFA01000180">
    <property type="protein sequence ID" value="RSD27604.1"/>
    <property type="molecule type" value="Genomic_DNA"/>
</dbReference>
<keyword evidence="3" id="KW-1185">Reference proteome</keyword>
<evidence type="ECO:0000313" key="2">
    <source>
        <dbReference type="EMBL" id="RSD27604.1"/>
    </source>
</evidence>
<proteinExistence type="predicted"/>
<reference evidence="2 3" key="1">
    <citation type="submission" date="2018-12" db="EMBL/GenBank/DDBJ databases">
        <title>Genomic taxonomy of the Vibrionaceae family.</title>
        <authorList>
            <person name="Gomez-Gil B."/>
            <person name="Enciso-Ibarra K."/>
        </authorList>
    </citation>
    <scope>NUCLEOTIDE SEQUENCE [LARGE SCALE GENOMIC DNA]</scope>
    <source>
        <strain evidence="2 3">CAIM 594</strain>
    </source>
</reference>
<feature type="non-terminal residue" evidence="2">
    <location>
        <position position="113"/>
    </location>
</feature>
<keyword evidence="1" id="KW-1133">Transmembrane helix</keyword>
<gene>
    <name evidence="2" type="ORF">EJA03_19630</name>
</gene>
<evidence type="ECO:0000256" key="1">
    <source>
        <dbReference type="SAM" id="Phobius"/>
    </source>
</evidence>
<feature type="transmembrane region" description="Helical" evidence="1">
    <location>
        <begin position="83"/>
        <end position="105"/>
    </location>
</feature>
<dbReference type="Proteomes" id="UP000269041">
    <property type="component" value="Unassembled WGS sequence"/>
</dbReference>
<accession>A0A427TT57</accession>
<keyword evidence="1" id="KW-0472">Membrane</keyword>
<evidence type="ECO:0000313" key="3">
    <source>
        <dbReference type="Proteomes" id="UP000269041"/>
    </source>
</evidence>